<organism evidence="1 2">
    <name type="scientific">Meloidogyne javanica</name>
    <name type="common">Root-knot nematode worm</name>
    <dbReference type="NCBI Taxonomy" id="6303"/>
    <lineage>
        <taxon>Eukaryota</taxon>
        <taxon>Metazoa</taxon>
        <taxon>Ecdysozoa</taxon>
        <taxon>Nematoda</taxon>
        <taxon>Chromadorea</taxon>
        <taxon>Rhabditida</taxon>
        <taxon>Tylenchina</taxon>
        <taxon>Tylenchomorpha</taxon>
        <taxon>Tylenchoidea</taxon>
        <taxon>Meloidogynidae</taxon>
        <taxon>Meloidogyninae</taxon>
        <taxon>Meloidogyne</taxon>
        <taxon>Meloidogyne incognita group</taxon>
    </lineage>
</organism>
<evidence type="ECO:0000313" key="2">
    <source>
        <dbReference type="WBParaSite" id="scaffold45620_cov3995.g24456"/>
    </source>
</evidence>
<accession>A0A915MMQ2</accession>
<sequence length="57" mass="6272">MLVVDANKRGTERTIENVPPIDINPNDASVLRQIHPGRLSVETAAGNQLVAQFYLDN</sequence>
<keyword evidence="1" id="KW-1185">Reference proteome</keyword>
<dbReference type="Proteomes" id="UP000887561">
    <property type="component" value="Unplaced"/>
</dbReference>
<proteinExistence type="predicted"/>
<dbReference type="AlphaFoldDB" id="A0A915MMQ2"/>
<name>A0A915MMQ2_MELJA</name>
<dbReference type="WBParaSite" id="scaffold45620_cov3995.g24456">
    <property type="protein sequence ID" value="scaffold45620_cov3995.g24456"/>
    <property type="gene ID" value="scaffold45620_cov3995.g24456"/>
</dbReference>
<evidence type="ECO:0000313" key="1">
    <source>
        <dbReference type="Proteomes" id="UP000887561"/>
    </source>
</evidence>
<protein>
    <submittedName>
        <fullName evidence="2">Uncharacterized protein</fullName>
    </submittedName>
</protein>
<reference evidence="2" key="1">
    <citation type="submission" date="2022-11" db="UniProtKB">
        <authorList>
            <consortium name="WormBaseParasite"/>
        </authorList>
    </citation>
    <scope>IDENTIFICATION</scope>
</reference>